<name>A0A0A9H3B5_ARUDO</name>
<reference evidence="2" key="2">
    <citation type="journal article" date="2015" name="Data Brief">
        <title>Shoot transcriptome of the giant reed, Arundo donax.</title>
        <authorList>
            <person name="Barrero R.A."/>
            <person name="Guerrero F.D."/>
            <person name="Moolhuijzen P."/>
            <person name="Goolsby J.A."/>
            <person name="Tidwell J."/>
            <person name="Bellgard S.E."/>
            <person name="Bellgard M.I."/>
        </authorList>
    </citation>
    <scope>NUCLEOTIDE SEQUENCE</scope>
    <source>
        <tissue evidence="2">Shoot tissue taken approximately 20 cm above the soil surface</tissue>
    </source>
</reference>
<evidence type="ECO:0000256" key="1">
    <source>
        <dbReference type="SAM" id="MobiDB-lite"/>
    </source>
</evidence>
<proteinExistence type="predicted"/>
<feature type="region of interest" description="Disordered" evidence="1">
    <location>
        <begin position="37"/>
        <end position="73"/>
    </location>
</feature>
<sequence>MNRRGSPPIARQCRLAVSCRHDSRQLRFFLHARAHPVRNRPWPPINRAAHFSSATPHHQSSSSPQLLHAPEHN</sequence>
<reference evidence="2" key="1">
    <citation type="submission" date="2014-09" db="EMBL/GenBank/DDBJ databases">
        <authorList>
            <person name="Magalhaes I.L.F."/>
            <person name="Oliveira U."/>
            <person name="Santos F.R."/>
            <person name="Vidigal T.H.D.A."/>
            <person name="Brescovit A.D."/>
            <person name="Santos A.J."/>
        </authorList>
    </citation>
    <scope>NUCLEOTIDE SEQUENCE</scope>
    <source>
        <tissue evidence="2">Shoot tissue taken approximately 20 cm above the soil surface</tissue>
    </source>
</reference>
<dbReference type="EMBL" id="GBRH01166206">
    <property type="protein sequence ID" value="JAE31690.1"/>
    <property type="molecule type" value="Transcribed_RNA"/>
</dbReference>
<feature type="compositionally biased region" description="Low complexity" evidence="1">
    <location>
        <begin position="52"/>
        <end position="73"/>
    </location>
</feature>
<evidence type="ECO:0000313" key="2">
    <source>
        <dbReference type="EMBL" id="JAE31690.1"/>
    </source>
</evidence>
<protein>
    <submittedName>
        <fullName evidence="2">Uncharacterized protein</fullName>
    </submittedName>
</protein>
<accession>A0A0A9H3B5</accession>
<organism evidence="2">
    <name type="scientific">Arundo donax</name>
    <name type="common">Giant reed</name>
    <name type="synonym">Donax arundinaceus</name>
    <dbReference type="NCBI Taxonomy" id="35708"/>
    <lineage>
        <taxon>Eukaryota</taxon>
        <taxon>Viridiplantae</taxon>
        <taxon>Streptophyta</taxon>
        <taxon>Embryophyta</taxon>
        <taxon>Tracheophyta</taxon>
        <taxon>Spermatophyta</taxon>
        <taxon>Magnoliopsida</taxon>
        <taxon>Liliopsida</taxon>
        <taxon>Poales</taxon>
        <taxon>Poaceae</taxon>
        <taxon>PACMAD clade</taxon>
        <taxon>Arundinoideae</taxon>
        <taxon>Arundineae</taxon>
        <taxon>Arundo</taxon>
    </lineage>
</organism>
<dbReference type="AlphaFoldDB" id="A0A0A9H3B5"/>